<keyword evidence="1" id="KW-0732">Signal</keyword>
<dbReference type="PANTHER" id="PTHR22953">
    <property type="entry name" value="ACID PHOSPHATASE RELATED"/>
    <property type="match status" value="1"/>
</dbReference>
<protein>
    <submittedName>
        <fullName evidence="3">Metallophosphoesterase</fullName>
    </submittedName>
</protein>
<dbReference type="Gene3D" id="3.60.21.10">
    <property type="match status" value="1"/>
</dbReference>
<gene>
    <name evidence="3" type="ORF">HG263_00785</name>
</gene>
<evidence type="ECO:0000313" key="4">
    <source>
        <dbReference type="Proteomes" id="UP000586305"/>
    </source>
</evidence>
<accession>A0A849V790</accession>
<feature type="domain" description="Calcineurin-like phosphoesterase" evidence="2">
    <location>
        <begin position="126"/>
        <end position="391"/>
    </location>
</feature>
<dbReference type="InterPro" id="IPR029052">
    <property type="entry name" value="Metallo-depent_PP-like"/>
</dbReference>
<proteinExistence type="predicted"/>
<dbReference type="InterPro" id="IPR039331">
    <property type="entry name" value="PAPs-like"/>
</dbReference>
<dbReference type="RefSeq" id="WP_171624185.1">
    <property type="nucleotide sequence ID" value="NZ_JABBPG010000001.1"/>
</dbReference>
<keyword evidence="4" id="KW-1185">Reference proteome</keyword>
<dbReference type="PROSITE" id="PS51257">
    <property type="entry name" value="PROKAR_LIPOPROTEIN"/>
    <property type="match status" value="1"/>
</dbReference>
<comment type="caution">
    <text evidence="3">The sequence shown here is derived from an EMBL/GenBank/DDBJ whole genome shotgun (WGS) entry which is preliminary data.</text>
</comment>
<dbReference type="AlphaFoldDB" id="A0A849V790"/>
<dbReference type="EMBL" id="JABBPG010000001">
    <property type="protein sequence ID" value="NOU49086.1"/>
    <property type="molecule type" value="Genomic_DNA"/>
</dbReference>
<evidence type="ECO:0000259" key="2">
    <source>
        <dbReference type="Pfam" id="PF00149"/>
    </source>
</evidence>
<dbReference type="InterPro" id="IPR004843">
    <property type="entry name" value="Calcineurin-like_PHP"/>
</dbReference>
<dbReference type="SUPFAM" id="SSF56300">
    <property type="entry name" value="Metallo-dependent phosphatases"/>
    <property type="match status" value="1"/>
</dbReference>
<dbReference type="PANTHER" id="PTHR22953:SF153">
    <property type="entry name" value="PURPLE ACID PHOSPHATASE"/>
    <property type="match status" value="1"/>
</dbReference>
<evidence type="ECO:0000256" key="1">
    <source>
        <dbReference type="ARBA" id="ARBA00022729"/>
    </source>
</evidence>
<organism evidence="3 4">
    <name type="scientific">Pseudoalteromonas caenipelagi</name>
    <dbReference type="NCBI Taxonomy" id="2726988"/>
    <lineage>
        <taxon>Bacteria</taxon>
        <taxon>Pseudomonadati</taxon>
        <taxon>Pseudomonadota</taxon>
        <taxon>Gammaproteobacteria</taxon>
        <taxon>Alteromonadales</taxon>
        <taxon>Pseudoalteromonadaceae</taxon>
        <taxon>Pseudoalteromonas</taxon>
    </lineage>
</organism>
<dbReference type="Pfam" id="PF00149">
    <property type="entry name" value="Metallophos"/>
    <property type="match status" value="1"/>
</dbReference>
<sequence>MRIIHLPITVALLLSSCVQYEESNKPPINNNLLAAYAMLAPASDGSVLVYARVVVDSVLKDSSECPNIVSEFGNTIKSVMRAQRPDPSLFPVTVCEAVLEPNVSYQVAQSNLKLAKSSLEPKNIQIFGDTGCKSKVCDSQAAEPFQTLANNAATNPPDLLLHMGDYNYRGTSGSISGDIYAYDAGDGGYGGKSCGLNETYYSQNSQGSPRPDSWSNWRVDFFQSTQELIGSAPWVFARGNHELCSRAGVGWFYFFGPGAQFNQSIKQQSCPAQGSYTNPPSSAVEHIVMIEPYGLPLRNLNVWVFDSANACDELATNQLTAQYTQQFDKLNTFAERSENPTWIMTHRPIWGVNAVSPLDTLNKQLQVALSETKQQALSDKVALSLSGHMHLYQSVTPNDKAKAGRPAQIVVGNSGVSLSNTTDNQSVSIMLDGIPSIVNTQGRFGYLNIQLSDNALQWRGQMIGENGEAFLLCDPNNMANAKAICEKLD</sequence>
<dbReference type="Proteomes" id="UP000586305">
    <property type="component" value="Unassembled WGS sequence"/>
</dbReference>
<name>A0A849V790_9GAMM</name>
<evidence type="ECO:0000313" key="3">
    <source>
        <dbReference type="EMBL" id="NOU49086.1"/>
    </source>
</evidence>
<dbReference type="GO" id="GO:0003993">
    <property type="term" value="F:acid phosphatase activity"/>
    <property type="evidence" value="ECO:0007669"/>
    <property type="project" value="InterPro"/>
</dbReference>
<reference evidence="3 4" key="1">
    <citation type="submission" date="2020-04" db="EMBL/GenBank/DDBJ databases">
        <title>Pseudoalteromonas caenipelagi sp. nov., isolated from a tidal flat.</title>
        <authorList>
            <person name="Park S."/>
            <person name="Yoon J.-H."/>
        </authorList>
    </citation>
    <scope>NUCLEOTIDE SEQUENCE [LARGE SCALE GENOMIC DNA]</scope>
    <source>
        <strain evidence="3 4">JBTF-M23</strain>
    </source>
</reference>